<evidence type="ECO:0000313" key="5">
    <source>
        <dbReference type="Proteomes" id="UP000078348"/>
    </source>
</evidence>
<gene>
    <name evidence="4" type="ORF">AV274_4516</name>
</gene>
<dbReference type="InterPro" id="IPR006073">
    <property type="entry name" value="GTP-bd"/>
</dbReference>
<dbReference type="InterPro" id="IPR005662">
    <property type="entry name" value="GTPase_Era-like"/>
</dbReference>
<proteinExistence type="predicted"/>
<evidence type="ECO:0000313" key="4">
    <source>
        <dbReference type="EMBL" id="OAO13841.1"/>
    </source>
</evidence>
<dbReference type="SUPFAM" id="SSF52540">
    <property type="entry name" value="P-loop containing nucleoside triphosphate hydrolases"/>
    <property type="match status" value="1"/>
</dbReference>
<feature type="domain" description="G" evidence="3">
    <location>
        <begin position="1"/>
        <end position="70"/>
    </location>
</feature>
<dbReference type="PANTHER" id="PTHR42698">
    <property type="entry name" value="GTPASE ERA"/>
    <property type="match status" value="1"/>
</dbReference>
<dbReference type="GO" id="GO:0019843">
    <property type="term" value="F:rRNA binding"/>
    <property type="evidence" value="ECO:0007669"/>
    <property type="project" value="TreeGrafter"/>
</dbReference>
<dbReference type="GO" id="GO:0000028">
    <property type="term" value="P:ribosomal small subunit assembly"/>
    <property type="evidence" value="ECO:0007669"/>
    <property type="project" value="TreeGrafter"/>
</dbReference>
<dbReference type="GO" id="GO:0005525">
    <property type="term" value="F:GTP binding"/>
    <property type="evidence" value="ECO:0007669"/>
    <property type="project" value="UniProtKB-KW"/>
</dbReference>
<dbReference type="InterPro" id="IPR015946">
    <property type="entry name" value="KH_dom-like_a/b"/>
</dbReference>
<dbReference type="SUPFAM" id="SSF54814">
    <property type="entry name" value="Prokaryotic type KH domain (KH-domain type II)"/>
    <property type="match status" value="1"/>
</dbReference>
<protein>
    <submittedName>
        <fullName evidence="4">GTP-binding protein Era</fullName>
    </submittedName>
</protein>
<dbReference type="InterPro" id="IPR027417">
    <property type="entry name" value="P-loop_NTPase"/>
</dbReference>
<dbReference type="Proteomes" id="UP000078348">
    <property type="component" value="Unassembled WGS sequence"/>
</dbReference>
<comment type="caution">
    <text evidence="4">The sequence shown here is derived from an EMBL/GenBank/DDBJ whole genome shotgun (WGS) entry which is preliminary data.</text>
</comment>
<organism evidence="4 5">
    <name type="scientific">Blastocystis sp. subtype 1 (strain ATCC 50177 / NandII)</name>
    <dbReference type="NCBI Taxonomy" id="478820"/>
    <lineage>
        <taxon>Eukaryota</taxon>
        <taxon>Sar</taxon>
        <taxon>Stramenopiles</taxon>
        <taxon>Bigyra</taxon>
        <taxon>Opalozoa</taxon>
        <taxon>Opalinata</taxon>
        <taxon>Blastocystidae</taxon>
        <taxon>Blastocystis</taxon>
    </lineage>
</organism>
<keyword evidence="1" id="KW-0547">Nucleotide-binding</keyword>
<dbReference type="OrthoDB" id="8954335at2759"/>
<evidence type="ECO:0000256" key="1">
    <source>
        <dbReference type="ARBA" id="ARBA00022741"/>
    </source>
</evidence>
<dbReference type="EMBL" id="LXWW01000320">
    <property type="protein sequence ID" value="OAO13841.1"/>
    <property type="molecule type" value="Genomic_DNA"/>
</dbReference>
<evidence type="ECO:0000259" key="3">
    <source>
        <dbReference type="Pfam" id="PF01926"/>
    </source>
</evidence>
<name>A0A196SBZ4_BLAHN</name>
<dbReference type="GO" id="GO:0043024">
    <property type="term" value="F:ribosomal small subunit binding"/>
    <property type="evidence" value="ECO:0007669"/>
    <property type="project" value="TreeGrafter"/>
</dbReference>
<accession>A0A196SBZ4</accession>
<dbReference type="Pfam" id="PF01926">
    <property type="entry name" value="MMR_HSR1"/>
    <property type="match status" value="1"/>
</dbReference>
<dbReference type="Gene3D" id="3.30.300.20">
    <property type="match status" value="1"/>
</dbReference>
<dbReference type="AlphaFoldDB" id="A0A196SBZ4"/>
<keyword evidence="2" id="KW-0342">GTP-binding</keyword>
<keyword evidence="5" id="KW-1185">Reference proteome</keyword>
<evidence type="ECO:0000256" key="2">
    <source>
        <dbReference type="ARBA" id="ARBA00023134"/>
    </source>
</evidence>
<dbReference type="InterPro" id="IPR009019">
    <property type="entry name" value="KH_sf_prok-type"/>
</dbReference>
<reference evidence="4 5" key="1">
    <citation type="submission" date="2016-05" db="EMBL/GenBank/DDBJ databases">
        <title>Nuclear genome of Blastocystis sp. subtype 1 NandII.</title>
        <authorList>
            <person name="Gentekaki E."/>
            <person name="Curtis B."/>
            <person name="Stairs C."/>
            <person name="Eme L."/>
            <person name="Herman E."/>
            <person name="Klimes V."/>
            <person name="Arias M.C."/>
            <person name="Elias M."/>
            <person name="Hilliou F."/>
            <person name="Klute M."/>
            <person name="Malik S.-B."/>
            <person name="Pightling A."/>
            <person name="Rachubinski R."/>
            <person name="Salas D."/>
            <person name="Schlacht A."/>
            <person name="Suga H."/>
            <person name="Archibald J."/>
            <person name="Ball S.G."/>
            <person name="Clark G."/>
            <person name="Dacks J."/>
            <person name="Van Der Giezen M."/>
            <person name="Tsaousis A."/>
            <person name="Roger A."/>
        </authorList>
    </citation>
    <scope>NUCLEOTIDE SEQUENCE [LARGE SCALE GENOMIC DNA]</scope>
    <source>
        <strain evidence="5">ATCC 50177 / NandII</strain>
    </source>
</reference>
<sequence>MNRLVGKKLSAVSHKVNTTRLEIMGVKNIGNTQLVFHDTPGLLQRSGSSQEEKELTSIAKQTLARMDLREVIRTATALSQSYNAHILFAINKADLVRPPQRLLQRRQEIAAEIPAVLRSQVGVNEAGDQILLLSALSGRGVGQLEAALVRAAHEGPWAFSPGVVTNRSQEEQANEVIREKAFQFLNQEIPYEIIFVHEGWRKEKGVLTALETLQVQSPSQQRIVTRAKWRIEQAAAKDLSELFGRPIGVKIAVAVEKS</sequence>
<dbReference type="PANTHER" id="PTHR42698:SF1">
    <property type="entry name" value="GTPASE ERA, MITOCHONDRIAL"/>
    <property type="match status" value="1"/>
</dbReference>
<dbReference type="STRING" id="478820.A0A196SBZ4"/>
<dbReference type="Gene3D" id="3.40.50.300">
    <property type="entry name" value="P-loop containing nucleotide triphosphate hydrolases"/>
    <property type="match status" value="1"/>
</dbReference>